<dbReference type="UniPathway" id="UPA00653"/>
<comment type="pathway">
    <text evidence="2">Nitrogen metabolism; nitrate reduction (assimilation).</text>
</comment>
<comment type="subunit">
    <text evidence="15">Homodimer which associates with NirD.</text>
</comment>
<dbReference type="EMBL" id="CP009354">
    <property type="protein sequence ID" value="AIW14178.1"/>
    <property type="molecule type" value="Genomic_DNA"/>
</dbReference>
<keyword evidence="9 16" id="KW-0274">FAD</keyword>
<dbReference type="GO" id="GO:0050660">
    <property type="term" value="F:flavin adenine dinucleotide binding"/>
    <property type="evidence" value="ECO:0007669"/>
    <property type="project" value="UniProtKB-UniRule"/>
</dbReference>
<dbReference type="NCBIfam" id="TIGR02374">
    <property type="entry name" value="nitri_red_nirB"/>
    <property type="match status" value="1"/>
</dbReference>
<dbReference type="STRING" id="1051646.IX91_08205"/>
<dbReference type="PANTHER" id="PTHR43809:SF1">
    <property type="entry name" value="NITRITE REDUCTASE (NADH) LARGE SUBUNIT"/>
    <property type="match status" value="1"/>
</dbReference>
<dbReference type="EMBL" id="AFWI01000153">
    <property type="protein sequence ID" value="EGU54557.1"/>
    <property type="molecule type" value="Genomic_DNA"/>
</dbReference>
<comment type="cofactor">
    <cofactor evidence="17">
        <name>[4Fe-4S] cluster</name>
        <dbReference type="ChEBI" id="CHEBI:49883"/>
    </cofactor>
    <text evidence="17">Binds 1 [4Fe-4S] cluster per subunit.</text>
</comment>
<keyword evidence="8 17" id="KW-0479">Metal-binding</keyword>
<reference evidence="23 26" key="3">
    <citation type="submission" date="2014-08" db="EMBL/GenBank/DDBJ databases">
        <title>First Complete Genome Sequence of the Shellfish Pathogen Vibrio tubiashii.</title>
        <authorList>
            <person name="Richards G.P."/>
            <person name="Needleman D.S."/>
            <person name="Watson M.A."/>
            <person name="Bono J.L."/>
        </authorList>
    </citation>
    <scope>NUCLEOTIDE SEQUENCE [LARGE SCALE GENOMIC DNA]</scope>
    <source>
        <strain evidence="23 26">ATCC 19109</strain>
    </source>
</reference>
<dbReference type="InterPro" id="IPR005117">
    <property type="entry name" value="NiRdtase/SiRdtase_haem-b_fer"/>
</dbReference>
<dbReference type="Pfam" id="PF04324">
    <property type="entry name" value="Fer2_BFD"/>
    <property type="match status" value="1"/>
</dbReference>
<accession>F9T6L4</accession>
<evidence type="ECO:0000313" key="23">
    <source>
        <dbReference type="EMBL" id="AIW14178.1"/>
    </source>
</evidence>
<dbReference type="AlphaFoldDB" id="F9T6L4"/>
<evidence type="ECO:0000256" key="4">
    <source>
        <dbReference type="ARBA" id="ARBA00022485"/>
    </source>
</evidence>
<dbReference type="Gene3D" id="3.50.50.60">
    <property type="entry name" value="FAD/NAD(P)-binding domain"/>
    <property type="match status" value="2"/>
</dbReference>
<keyword evidence="7" id="KW-0001">2Fe-2S</keyword>
<evidence type="ECO:0000313" key="26">
    <source>
        <dbReference type="Proteomes" id="UP000030071"/>
    </source>
</evidence>
<dbReference type="InterPro" id="IPR036188">
    <property type="entry name" value="FAD/NAD-bd_sf"/>
</dbReference>
<dbReference type="FunFam" id="3.30.413.10:FF:000007">
    <property type="entry name" value="Nitrite reductase [NAD(P)H] large subunit"/>
    <property type="match status" value="1"/>
</dbReference>
<dbReference type="PANTHER" id="PTHR43809">
    <property type="entry name" value="NITRITE REDUCTASE (NADH) LARGE SUBUNIT"/>
    <property type="match status" value="1"/>
</dbReference>
<keyword evidence="11 17" id="KW-0408">Iron</keyword>
<dbReference type="InterPro" id="IPR036136">
    <property type="entry name" value="Nit/Sulf_reduc_fer-like_dom_sf"/>
</dbReference>
<organism evidence="23 26">
    <name type="scientific">Vibrio tubiashii ATCC 19109</name>
    <dbReference type="NCBI Taxonomy" id="1051646"/>
    <lineage>
        <taxon>Bacteria</taxon>
        <taxon>Pseudomonadati</taxon>
        <taxon>Pseudomonadota</taxon>
        <taxon>Gammaproteobacteria</taxon>
        <taxon>Vibrionales</taxon>
        <taxon>Vibrionaceae</taxon>
        <taxon>Vibrio</taxon>
        <taxon>Vibrio oreintalis group</taxon>
    </lineage>
</organism>
<dbReference type="KEGG" id="vtu:IX91_08205"/>
<dbReference type="InterPro" id="IPR052034">
    <property type="entry name" value="NasD-like"/>
</dbReference>
<evidence type="ECO:0000256" key="10">
    <source>
        <dbReference type="ARBA" id="ARBA00023002"/>
    </source>
</evidence>
<evidence type="ECO:0000256" key="9">
    <source>
        <dbReference type="ARBA" id="ARBA00022827"/>
    </source>
</evidence>
<feature type="binding site" evidence="17">
    <location>
        <position position="681"/>
    </location>
    <ligand>
        <name>[4Fe-4S] cluster</name>
        <dbReference type="ChEBI" id="CHEBI:49883"/>
    </ligand>
</feature>
<protein>
    <submittedName>
        <fullName evidence="23 24">Nitrite reductase</fullName>
    </submittedName>
</protein>
<evidence type="ECO:0000256" key="17">
    <source>
        <dbReference type="PIRSR" id="PIRSR037149-1"/>
    </source>
</evidence>
<evidence type="ECO:0000256" key="15">
    <source>
        <dbReference type="ARBA" id="ARBA00064211"/>
    </source>
</evidence>
<evidence type="ECO:0000313" key="25">
    <source>
        <dbReference type="Proteomes" id="UP000003836"/>
    </source>
</evidence>
<feature type="domain" description="FAD/NAD(P)-binding" evidence="21">
    <location>
        <begin position="5"/>
        <end position="305"/>
    </location>
</feature>
<dbReference type="InterPro" id="IPR016156">
    <property type="entry name" value="FAD/NAD-linked_Rdtase_dimer_sf"/>
</dbReference>
<dbReference type="PRINTS" id="PR00411">
    <property type="entry name" value="PNDRDTASEI"/>
</dbReference>
<dbReference type="Pfam" id="PF01077">
    <property type="entry name" value="NIR_SIR"/>
    <property type="match status" value="1"/>
</dbReference>
<evidence type="ECO:0000256" key="16">
    <source>
        <dbReference type="PIRNR" id="PIRNR037149"/>
    </source>
</evidence>
<reference evidence="24" key="1">
    <citation type="submission" date="2011-08" db="EMBL/GenBank/DDBJ databases">
        <authorList>
            <person name="Hoffman M."/>
            <person name="Strain E.A."/>
            <person name="Brown E."/>
            <person name="Allard M.W."/>
        </authorList>
    </citation>
    <scope>NUCLEOTIDE SEQUENCE</scope>
    <source>
        <strain evidence="24">ATCC 19109</strain>
    </source>
</reference>
<dbReference type="Gene3D" id="3.30.390.30">
    <property type="match status" value="1"/>
</dbReference>
<dbReference type="Gene3D" id="1.10.10.1100">
    <property type="entry name" value="BFD-like [2Fe-2S]-binding domain"/>
    <property type="match status" value="1"/>
</dbReference>
<dbReference type="SUPFAM" id="SSF56014">
    <property type="entry name" value="Nitrite and sulphite reductase 4Fe-4S domain-like"/>
    <property type="match status" value="1"/>
</dbReference>
<keyword evidence="10" id="KW-0560">Oxidoreductase</keyword>
<feature type="binding site" evidence="17">
    <location>
        <position position="641"/>
    </location>
    <ligand>
        <name>[4Fe-4S] cluster</name>
        <dbReference type="ChEBI" id="CHEBI:49883"/>
    </ligand>
</feature>
<dbReference type="eggNOG" id="COG1251">
    <property type="taxonomic scope" value="Bacteria"/>
</dbReference>
<dbReference type="CDD" id="cd19944">
    <property type="entry name" value="NirB_Fer2_BFD-like_2"/>
    <property type="match status" value="1"/>
</dbReference>
<dbReference type="GO" id="GO:0098809">
    <property type="term" value="F:nitrite reductase activity"/>
    <property type="evidence" value="ECO:0007669"/>
    <property type="project" value="InterPro"/>
</dbReference>
<evidence type="ECO:0000259" key="20">
    <source>
        <dbReference type="Pfam" id="PF04324"/>
    </source>
</evidence>
<feature type="domain" description="Nitrite/sulphite reductase 4Fe-4S" evidence="18">
    <location>
        <begin position="633"/>
        <end position="773"/>
    </location>
</feature>
<evidence type="ECO:0000313" key="24">
    <source>
        <dbReference type="EMBL" id="EGU54557.1"/>
    </source>
</evidence>
<dbReference type="GO" id="GO:0046872">
    <property type="term" value="F:metal ion binding"/>
    <property type="evidence" value="ECO:0007669"/>
    <property type="project" value="UniProtKB-KW"/>
</dbReference>
<keyword evidence="6 16" id="KW-0285">Flavoprotein</keyword>
<evidence type="ECO:0000259" key="18">
    <source>
        <dbReference type="Pfam" id="PF01077"/>
    </source>
</evidence>
<dbReference type="GO" id="GO:0015980">
    <property type="term" value="P:energy derivation by oxidation of organic compounds"/>
    <property type="evidence" value="ECO:0007669"/>
    <property type="project" value="UniProtKB-ARBA"/>
</dbReference>
<evidence type="ECO:0000256" key="8">
    <source>
        <dbReference type="ARBA" id="ARBA00022723"/>
    </source>
</evidence>
<comment type="cofactor">
    <cofactor evidence="14">
        <name>[2Fe-2S] cluster</name>
        <dbReference type="ChEBI" id="CHEBI:190135"/>
    </cofactor>
</comment>
<dbReference type="Pfam" id="PF03460">
    <property type="entry name" value="NIR_SIR_ferr"/>
    <property type="match status" value="1"/>
</dbReference>
<dbReference type="InterPro" id="IPR041575">
    <property type="entry name" value="Rubredoxin_C"/>
</dbReference>
<evidence type="ECO:0000256" key="5">
    <source>
        <dbReference type="ARBA" id="ARBA00022617"/>
    </source>
</evidence>
<dbReference type="Pfam" id="PF07992">
    <property type="entry name" value="Pyr_redox_2"/>
    <property type="match status" value="1"/>
</dbReference>
<dbReference type="SUPFAM" id="SSF55124">
    <property type="entry name" value="Nitrite/Sulfite reductase N-terminal domain-like"/>
    <property type="match status" value="1"/>
</dbReference>
<dbReference type="InterPro" id="IPR023753">
    <property type="entry name" value="FAD/NAD-binding_dom"/>
</dbReference>
<dbReference type="Gene3D" id="3.90.480.20">
    <property type="match status" value="1"/>
</dbReference>
<feature type="domain" description="BFD-like [2Fe-2S]-binding" evidence="20">
    <location>
        <begin position="423"/>
        <end position="471"/>
    </location>
</feature>
<dbReference type="FunFam" id="3.50.50.60:FF:000033">
    <property type="entry name" value="Nitrite reductase [NAD(P)H], large subunit"/>
    <property type="match status" value="1"/>
</dbReference>
<dbReference type="InterPro" id="IPR045854">
    <property type="entry name" value="NO2/SO3_Rdtase_4Fe4S_sf"/>
</dbReference>
<keyword evidence="4 17" id="KW-0004">4Fe-4S</keyword>
<reference evidence="24 25" key="2">
    <citation type="journal article" date="2012" name="Int. J. Syst. Evol. Microbiol.">
        <title>Vibrio caribbeanicus sp. nov., isolated from the marine sponge Scleritoderma cyanea.</title>
        <authorList>
            <person name="Hoffmann M."/>
            <person name="Monday S.R."/>
            <person name="Allard M.W."/>
            <person name="Strain E.A."/>
            <person name="Whittaker P."/>
            <person name="Naum M."/>
            <person name="McCarthy P.J."/>
            <person name="Lopez J.V."/>
            <person name="Fischer M."/>
            <person name="Brown E.W."/>
        </authorList>
    </citation>
    <scope>NUCLEOTIDE SEQUENCE [LARGE SCALE GENOMIC DNA]</scope>
    <source>
        <strain evidence="24 25">ATCC 19109</strain>
    </source>
</reference>
<evidence type="ECO:0000256" key="7">
    <source>
        <dbReference type="ARBA" id="ARBA00022714"/>
    </source>
</evidence>
<evidence type="ECO:0000256" key="11">
    <source>
        <dbReference type="ARBA" id="ARBA00023004"/>
    </source>
</evidence>
<evidence type="ECO:0000259" key="19">
    <source>
        <dbReference type="Pfam" id="PF03460"/>
    </source>
</evidence>
<name>F9T6L4_9VIBR</name>
<feature type="binding site" evidence="17">
    <location>
        <position position="685"/>
    </location>
    <ligand>
        <name>[4Fe-4S] cluster</name>
        <dbReference type="ChEBI" id="CHEBI:49883"/>
    </ligand>
</feature>
<comment type="cofactor">
    <cofactor evidence="17">
        <name>siroheme</name>
        <dbReference type="ChEBI" id="CHEBI:60052"/>
    </cofactor>
    <text evidence="17">Binds 1 siroheme per subunit.</text>
</comment>
<dbReference type="PRINTS" id="PR00368">
    <property type="entry name" value="FADPNR"/>
</dbReference>
<evidence type="ECO:0000256" key="6">
    <source>
        <dbReference type="ARBA" id="ARBA00022630"/>
    </source>
</evidence>
<dbReference type="HOGENOM" id="CLU_003291_0_0_6"/>
<dbReference type="PRINTS" id="PR00397">
    <property type="entry name" value="SIROHAEM"/>
</dbReference>
<evidence type="ECO:0000256" key="14">
    <source>
        <dbReference type="ARBA" id="ARBA00034078"/>
    </source>
</evidence>
<dbReference type="FunFam" id="1.10.10.1100:FF:000002">
    <property type="entry name" value="Nitrite reductase large subunit"/>
    <property type="match status" value="1"/>
</dbReference>
<proteinExistence type="inferred from homology"/>
<evidence type="ECO:0000256" key="1">
    <source>
        <dbReference type="ARBA" id="ARBA00001974"/>
    </source>
</evidence>
<dbReference type="GO" id="GO:0051539">
    <property type="term" value="F:4 iron, 4 sulfur cluster binding"/>
    <property type="evidence" value="ECO:0007669"/>
    <property type="project" value="UniProtKB-KW"/>
</dbReference>
<dbReference type="PIRSF" id="PIRSF037149">
    <property type="entry name" value="NirB"/>
    <property type="match status" value="1"/>
</dbReference>
<feature type="domain" description="Nitrite/Sulfite reductase ferredoxin-like" evidence="19">
    <location>
        <begin position="560"/>
        <end position="622"/>
    </location>
</feature>
<keyword evidence="5 17" id="KW-0349">Heme</keyword>
<gene>
    <name evidence="23" type="ORF">IX91_08205</name>
    <name evidence="24" type="ORF">VITU9109_05511</name>
</gene>
<evidence type="ECO:0000256" key="2">
    <source>
        <dbReference type="ARBA" id="ARBA00005096"/>
    </source>
</evidence>
<comment type="cofactor">
    <cofactor evidence="1 16">
        <name>FAD</name>
        <dbReference type="ChEBI" id="CHEBI:57692"/>
    </cofactor>
</comment>
<dbReference type="GO" id="GO:0020037">
    <property type="term" value="F:heme binding"/>
    <property type="evidence" value="ECO:0007669"/>
    <property type="project" value="InterPro"/>
</dbReference>
<dbReference type="GO" id="GO:0042128">
    <property type="term" value="P:nitrate assimilation"/>
    <property type="evidence" value="ECO:0007669"/>
    <property type="project" value="UniProtKB-UniRule"/>
</dbReference>
<dbReference type="InterPro" id="IPR006066">
    <property type="entry name" value="NO2/SO3_Rdtase_FeS/sirohaem_BS"/>
</dbReference>
<dbReference type="GO" id="GO:0050661">
    <property type="term" value="F:NADP binding"/>
    <property type="evidence" value="ECO:0007669"/>
    <property type="project" value="UniProtKB-UniRule"/>
</dbReference>
<feature type="domain" description="NADH-rubredoxin oxidoreductase C-terminal" evidence="22">
    <location>
        <begin position="321"/>
        <end position="390"/>
    </location>
</feature>
<dbReference type="FunFam" id="3.30.390.30:FF:000006">
    <property type="entry name" value="Nitrite reductase large subunit"/>
    <property type="match status" value="1"/>
</dbReference>
<dbReference type="Proteomes" id="UP000003836">
    <property type="component" value="Unassembled WGS sequence"/>
</dbReference>
<dbReference type="PATRIC" id="fig|1051646.9.peg.1625"/>
<dbReference type="InterPro" id="IPR017121">
    <property type="entry name" value="Nitrite_Rdtase_lsu"/>
</dbReference>
<sequence>MSKLKLVVIGNGMVGHRYIEDLVEKADASQYDITVFCEEPRVAYDRVHLSSYFSHHTADELSLVKEGFYDKHGVNMLIGERAINVNREKRIVHSSTGREIQYDKLIMATGSFPFVPPIKGRESKDCFVYRTIEDLKAIEACAKKSKIGVVIGGGLLGLEAAGALKALGVETHVVEFAPKLMAEQLDQAGGNQLRQKIESMGVKVHTSKNTLEIAPEGKDARNVMRFADGTELETDFIVFSAGIRPQDKLARDMQLDVAPRGGIAINDFCQTSDENIYAIGECASWNETFYGLVAPGYKMATVAVDHIVGNDSKFEGADMSAKLKLLGVKVGSIGDANGRTPGCKSYVYQNEEQEVYKRLIVSEDNKKLLGAVMVGDTSDYGDLLQLMLNEIDLPEHPDALILPAHAGAEKPTLGADALPDSAVICSCFDVTKGKISEAVAQGHHTIGDIKAVTGAGTGCGGCIPLVTSVLNAELEKAGVEVKADVCEHFAYSRQELFHLVRIGEIKSYEELLEKHGKGYGCEVCKPLAGSILASCWGDHILKPSLVKLHDTNDNFLGNMQKDGTYSVIPRMAGGEVTPQALAALADVAAEYNLYTKITGAQRIGLFGAQKDDLPAIWKKLVAAGYETGQAYAKALRMAKTCVGSTWCRYGVQDSVGLGVMIENRYKGIRTPHKMKFGVSGCTRECAEAQGKDLGIIATDAGWNMYVCGNGGMKPRHATLLAGDLDQETLIKYIDRFMMFYIRTAAPLQRTSVWFENLEGGIDYLREVIIEDKLGINDQLEADVAKLVEEFRCEWTDTINDETQLKRFAHFINSDERDDNVMFVTDGREQHRPATFTEKHPEAKGDILHVEVV</sequence>
<keyword evidence="13 16" id="KW-0534">Nitrate assimilation</keyword>
<dbReference type="PROSITE" id="PS00365">
    <property type="entry name" value="NIR_SIR"/>
    <property type="match status" value="1"/>
</dbReference>
<comment type="similarity">
    <text evidence="3">Belongs to the nitrite and sulfite reductase 4Fe-4S domain family.</text>
</comment>
<dbReference type="GO" id="GO:0051537">
    <property type="term" value="F:2 iron, 2 sulfur cluster binding"/>
    <property type="evidence" value="ECO:0007669"/>
    <property type="project" value="UniProtKB-KW"/>
</dbReference>
<dbReference type="RefSeq" id="WP_004745194.1">
    <property type="nucleotide sequence ID" value="NZ_AFWI01000153.1"/>
</dbReference>
<evidence type="ECO:0000259" key="21">
    <source>
        <dbReference type="Pfam" id="PF07992"/>
    </source>
</evidence>
<dbReference type="Gene3D" id="3.30.413.10">
    <property type="entry name" value="Sulfite Reductase Hemoprotein, domain 1"/>
    <property type="match status" value="1"/>
</dbReference>
<keyword evidence="25" id="KW-1185">Reference proteome</keyword>
<dbReference type="NCBIfam" id="NF011565">
    <property type="entry name" value="PRK14989.1"/>
    <property type="match status" value="1"/>
</dbReference>
<evidence type="ECO:0000256" key="13">
    <source>
        <dbReference type="ARBA" id="ARBA00023063"/>
    </source>
</evidence>
<dbReference type="InterPro" id="IPR007419">
    <property type="entry name" value="BFD-like_2Fe2S-bd_dom"/>
</dbReference>
<dbReference type="InterPro" id="IPR012744">
    <property type="entry name" value="Nitri_red_NirB"/>
</dbReference>
<dbReference type="Pfam" id="PF18267">
    <property type="entry name" value="Rubredoxin_C"/>
    <property type="match status" value="1"/>
</dbReference>
<evidence type="ECO:0000256" key="3">
    <source>
        <dbReference type="ARBA" id="ARBA00010429"/>
    </source>
</evidence>
<dbReference type="InterPro" id="IPR006067">
    <property type="entry name" value="NO2/SO3_Rdtase_4Fe4S_dom"/>
</dbReference>
<evidence type="ECO:0000256" key="12">
    <source>
        <dbReference type="ARBA" id="ARBA00023014"/>
    </source>
</evidence>
<feature type="binding site" description="axial binding residue" evidence="17">
    <location>
        <position position="685"/>
    </location>
    <ligand>
        <name>siroheme</name>
        <dbReference type="ChEBI" id="CHEBI:60052"/>
    </ligand>
    <ligandPart>
        <name>Fe</name>
        <dbReference type="ChEBI" id="CHEBI:18248"/>
    </ligandPart>
</feature>
<dbReference type="GeneID" id="23444697"/>
<keyword evidence="12 17" id="KW-0411">Iron-sulfur</keyword>
<dbReference type="Proteomes" id="UP000030071">
    <property type="component" value="Chromosome 1"/>
</dbReference>
<evidence type="ECO:0000259" key="22">
    <source>
        <dbReference type="Pfam" id="PF18267"/>
    </source>
</evidence>
<dbReference type="InterPro" id="IPR041854">
    <property type="entry name" value="BFD-like_2Fe2S-bd_dom_sf"/>
</dbReference>
<feature type="binding site" evidence="17">
    <location>
        <position position="647"/>
    </location>
    <ligand>
        <name>[4Fe-4S] cluster</name>
        <dbReference type="ChEBI" id="CHEBI:49883"/>
    </ligand>
</feature>
<dbReference type="SUPFAM" id="SSF51905">
    <property type="entry name" value="FAD/NAD(P)-binding domain"/>
    <property type="match status" value="2"/>
</dbReference>